<gene>
    <name evidence="5 6 7 8" type="primary">LOC113204340</name>
</gene>
<organism evidence="4 7">
    <name type="scientific">Frankliniella occidentalis</name>
    <name type="common">Western flower thrips</name>
    <name type="synonym">Euthrips occidentalis</name>
    <dbReference type="NCBI Taxonomy" id="133901"/>
    <lineage>
        <taxon>Eukaryota</taxon>
        <taxon>Metazoa</taxon>
        <taxon>Ecdysozoa</taxon>
        <taxon>Arthropoda</taxon>
        <taxon>Hexapoda</taxon>
        <taxon>Insecta</taxon>
        <taxon>Pterygota</taxon>
        <taxon>Neoptera</taxon>
        <taxon>Paraneoptera</taxon>
        <taxon>Thysanoptera</taxon>
        <taxon>Terebrantia</taxon>
        <taxon>Thripoidea</taxon>
        <taxon>Thripidae</taxon>
        <taxon>Frankliniella</taxon>
    </lineage>
</organism>
<dbReference type="OrthoDB" id="190201at2759"/>
<evidence type="ECO:0000313" key="8">
    <source>
        <dbReference type="RefSeq" id="XP_026275290.1"/>
    </source>
</evidence>
<dbReference type="PANTHER" id="PTHR43798:SF14">
    <property type="entry name" value="SERINE HYDROLASE-LIKE PROTEIN DDB_G0286239"/>
    <property type="match status" value="1"/>
</dbReference>
<dbReference type="InterPro" id="IPR000073">
    <property type="entry name" value="AB_hydrolase_1"/>
</dbReference>
<dbReference type="KEGG" id="foc:113204340"/>
<dbReference type="RefSeq" id="XP_026275289.1">
    <property type="nucleotide sequence ID" value="XM_026419504.2"/>
</dbReference>
<dbReference type="InterPro" id="IPR029058">
    <property type="entry name" value="AB_hydrolase_fold"/>
</dbReference>
<evidence type="ECO:0000313" key="7">
    <source>
        <dbReference type="RefSeq" id="XP_026275289.1"/>
    </source>
</evidence>
<proteinExistence type="inferred from homology"/>
<dbReference type="AlphaFoldDB" id="A0A6J1S259"/>
<sequence>MTETVGFEEVTIPVPWGHVSGKWWGGRGRQPVIALHGWQDNAGSFDGLGTLLPKDISMLAIDFPGHGRSSHYPKGQFYYLFWDGVLLLRRIVKHFKWSKVTIIGHSMGGAVGFLYAASFPDDTEKLISLDIASPTIRDKESVVNITGVSIDRFLKYETLTEDAMPCYTKEEMIELVLEAYQGAITRESAETLMIRGMSPIPPTSKNIMKKEGFLFARDVRLKVAGLGLITLDLVLEYAKKIKCEYLNIRAVPGLSFDRPEYYTQVLDEIKKSSCRFEYKEVDGSHHIHLNEPEKIGPIVFNFIKTSKSEQISSDSVVNGTGST</sequence>
<evidence type="ECO:0000313" key="6">
    <source>
        <dbReference type="RefSeq" id="XP_026275288.1"/>
    </source>
</evidence>
<dbReference type="SUPFAM" id="SSF53474">
    <property type="entry name" value="alpha/beta-Hydrolases"/>
    <property type="match status" value="1"/>
</dbReference>
<keyword evidence="4" id="KW-1185">Reference proteome</keyword>
<name>A0A6J1S259_FRAOC</name>
<dbReference type="Proteomes" id="UP000504606">
    <property type="component" value="Unplaced"/>
</dbReference>
<keyword evidence="2 5" id="KW-0378">Hydrolase</keyword>
<dbReference type="RefSeq" id="XP_026275288.1">
    <property type="nucleotide sequence ID" value="XM_026419503.2"/>
</dbReference>
<evidence type="ECO:0000259" key="3">
    <source>
        <dbReference type="Pfam" id="PF00561"/>
    </source>
</evidence>
<dbReference type="PRINTS" id="PR00111">
    <property type="entry name" value="ABHYDROLASE"/>
</dbReference>
<protein>
    <submittedName>
        <fullName evidence="5 6">Probable serine hydrolase</fullName>
    </submittedName>
</protein>
<dbReference type="GO" id="GO:0016020">
    <property type="term" value="C:membrane"/>
    <property type="evidence" value="ECO:0007669"/>
    <property type="project" value="TreeGrafter"/>
</dbReference>
<dbReference type="Pfam" id="PF00561">
    <property type="entry name" value="Abhydrolase_1"/>
    <property type="match status" value="1"/>
</dbReference>
<dbReference type="RefSeq" id="XP_026275290.1">
    <property type="nucleotide sequence ID" value="XM_026419505.2"/>
</dbReference>
<comment type="similarity">
    <text evidence="1">Belongs to the AB hydrolase superfamily.</text>
</comment>
<dbReference type="PANTHER" id="PTHR43798">
    <property type="entry name" value="MONOACYLGLYCEROL LIPASE"/>
    <property type="match status" value="1"/>
</dbReference>
<evidence type="ECO:0000256" key="1">
    <source>
        <dbReference type="ARBA" id="ARBA00008645"/>
    </source>
</evidence>
<feature type="domain" description="AB hydrolase-1" evidence="3">
    <location>
        <begin position="31"/>
        <end position="138"/>
    </location>
</feature>
<evidence type="ECO:0000256" key="2">
    <source>
        <dbReference type="ARBA" id="ARBA00022801"/>
    </source>
</evidence>
<evidence type="ECO:0000313" key="4">
    <source>
        <dbReference type="Proteomes" id="UP000504606"/>
    </source>
</evidence>
<dbReference type="GO" id="GO:0016787">
    <property type="term" value="F:hydrolase activity"/>
    <property type="evidence" value="ECO:0007669"/>
    <property type="project" value="UniProtKB-KW"/>
</dbReference>
<accession>A0A6J1S259</accession>
<dbReference type="Gene3D" id="3.40.50.1820">
    <property type="entry name" value="alpha/beta hydrolase"/>
    <property type="match status" value="1"/>
</dbReference>
<dbReference type="CTD" id="33265"/>
<dbReference type="GeneID" id="113204340"/>
<reference evidence="5 6" key="1">
    <citation type="submission" date="2025-04" db="UniProtKB">
        <authorList>
            <consortium name="RefSeq"/>
        </authorList>
    </citation>
    <scope>IDENTIFICATION</scope>
    <source>
        <tissue evidence="5 6">Whole organism</tissue>
    </source>
</reference>
<dbReference type="RefSeq" id="XP_026275286.1">
    <property type="nucleotide sequence ID" value="XM_026419501.2"/>
</dbReference>
<dbReference type="InterPro" id="IPR050266">
    <property type="entry name" value="AB_hydrolase_sf"/>
</dbReference>
<evidence type="ECO:0000313" key="5">
    <source>
        <dbReference type="RefSeq" id="XP_026275286.1"/>
    </source>
</evidence>